<keyword evidence="2" id="KW-0813">Transport</keyword>
<evidence type="ECO:0000313" key="8">
    <source>
        <dbReference type="Proteomes" id="UP000286947"/>
    </source>
</evidence>
<dbReference type="NCBIfam" id="TIGR00785">
    <property type="entry name" value="dass"/>
    <property type="match status" value="1"/>
</dbReference>
<feature type="transmembrane region" description="Helical" evidence="6">
    <location>
        <begin position="422"/>
        <end position="441"/>
    </location>
</feature>
<feature type="transmembrane region" description="Helical" evidence="6">
    <location>
        <begin position="66"/>
        <end position="84"/>
    </location>
</feature>
<evidence type="ECO:0000256" key="1">
    <source>
        <dbReference type="ARBA" id="ARBA00004141"/>
    </source>
</evidence>
<keyword evidence="8" id="KW-1185">Reference proteome</keyword>
<reference evidence="7 8" key="1">
    <citation type="submission" date="2018-01" db="EMBL/GenBank/DDBJ databases">
        <title>Saezia sanguinis gen. nov., sp. nov., in the order Burkholderiales isolated from human blood.</title>
        <authorList>
            <person name="Medina-Pascual M.J."/>
            <person name="Valdezate S."/>
            <person name="Monzon S."/>
            <person name="Cuesta I."/>
            <person name="Carrasco G."/>
            <person name="Villalon P."/>
            <person name="Saez-Nieto J.A."/>
        </authorList>
    </citation>
    <scope>NUCLEOTIDE SEQUENCE [LARGE SCALE GENOMIC DNA]</scope>
    <source>
        <strain evidence="7 8">CNM695-12</strain>
    </source>
</reference>
<evidence type="ECO:0000256" key="6">
    <source>
        <dbReference type="SAM" id="Phobius"/>
    </source>
</evidence>
<feature type="transmembrane region" description="Helical" evidence="6">
    <location>
        <begin position="12"/>
        <end position="36"/>
    </location>
</feature>
<evidence type="ECO:0000313" key="7">
    <source>
        <dbReference type="EMBL" id="RUS65471.1"/>
    </source>
</evidence>
<feature type="transmembrane region" description="Helical" evidence="6">
    <location>
        <begin position="150"/>
        <end position="168"/>
    </location>
</feature>
<accession>A0A433S9S0</accession>
<proteinExistence type="predicted"/>
<evidence type="ECO:0000256" key="3">
    <source>
        <dbReference type="ARBA" id="ARBA00022692"/>
    </source>
</evidence>
<feature type="transmembrane region" description="Helical" evidence="6">
    <location>
        <begin position="277"/>
        <end position="295"/>
    </location>
</feature>
<dbReference type="Pfam" id="PF00939">
    <property type="entry name" value="Na_sulph_symp"/>
    <property type="match status" value="1"/>
</dbReference>
<dbReference type="Proteomes" id="UP000286947">
    <property type="component" value="Unassembled WGS sequence"/>
</dbReference>
<feature type="transmembrane region" description="Helical" evidence="6">
    <location>
        <begin position="180"/>
        <end position="201"/>
    </location>
</feature>
<sequence>MTTTQEPSARHMNLAAWVGFFLGPLLLLICIVTPPPGDMSQAAWYTVGMTLLMAVWWATEAIPIPATSLLPILLIPLLGIDSLGKATSPYANSTIFLFMGGFIIGLALERWNLHKRIALVTLLAVGSGPKAQVAGFMIATAFISMWVSNTATAIMMLPIGLSIVDMLTSDKDDKGEKERFATALLLGIAYAASIGGIATLIGTPPNALLAGFLNENYQIQIGFGTWMALGVPVSLIMLILAWWWLTRKNFRITGGGSQEVLRKELKEMGPITLGEKLVGLVFLVTSLCWIFQPILKKYVPGANDTTIAIAAALALFLIPANLKHRVFLMDWKSANRLPWGVLLLFGGGLSMAAAIGSSGLATWIATNVGGIAGGMSTLMIMILVVTVIMFLTEVTSNTATAATFLPLMGALAVAQGMSPTLLAIPTAIAASCAFMMPVATPPNAIVFGTGRMKISSMIKAGFFLNMAGIVVVTGLCYLLIGVLWSVTS</sequence>
<name>A0A433S9S0_9BURK</name>
<feature type="transmembrane region" description="Helical" evidence="6">
    <location>
        <begin position="90"/>
        <end position="108"/>
    </location>
</feature>
<keyword evidence="3 6" id="KW-0812">Transmembrane</keyword>
<gene>
    <name evidence="7" type="primary">sdcS</name>
    <name evidence="7" type="ORF">CUZ56_02928</name>
</gene>
<dbReference type="CDD" id="cd01115">
    <property type="entry name" value="SLC13_permease"/>
    <property type="match status" value="1"/>
</dbReference>
<keyword evidence="5 6" id="KW-0472">Membrane</keyword>
<dbReference type="GO" id="GO:0005886">
    <property type="term" value="C:plasma membrane"/>
    <property type="evidence" value="ECO:0007669"/>
    <property type="project" value="TreeGrafter"/>
</dbReference>
<dbReference type="PANTHER" id="PTHR10283">
    <property type="entry name" value="SOLUTE CARRIER FAMILY 13 MEMBER"/>
    <property type="match status" value="1"/>
</dbReference>
<dbReference type="EMBL" id="PQSP01000012">
    <property type="protein sequence ID" value="RUS65471.1"/>
    <property type="molecule type" value="Genomic_DNA"/>
</dbReference>
<feature type="transmembrane region" description="Helical" evidence="6">
    <location>
        <begin position="371"/>
        <end position="391"/>
    </location>
</feature>
<dbReference type="AlphaFoldDB" id="A0A433S9S0"/>
<dbReference type="PROSITE" id="PS01271">
    <property type="entry name" value="NA_SULFATE"/>
    <property type="match status" value="1"/>
</dbReference>
<feature type="transmembrane region" description="Helical" evidence="6">
    <location>
        <begin position="221"/>
        <end position="245"/>
    </location>
</feature>
<feature type="transmembrane region" description="Helical" evidence="6">
    <location>
        <begin position="301"/>
        <end position="320"/>
    </location>
</feature>
<evidence type="ECO:0000256" key="4">
    <source>
        <dbReference type="ARBA" id="ARBA00022989"/>
    </source>
</evidence>
<dbReference type="InterPro" id="IPR001898">
    <property type="entry name" value="SLC13A/DASS"/>
</dbReference>
<dbReference type="PANTHER" id="PTHR10283:SF82">
    <property type="entry name" value="SOLUTE CARRIER FAMILY 13 MEMBER 2"/>
    <property type="match status" value="1"/>
</dbReference>
<protein>
    <submittedName>
        <fullName evidence="7">Sodium-dependent dicarboxylate transporter SdcS</fullName>
    </submittedName>
</protein>
<evidence type="ECO:0000256" key="2">
    <source>
        <dbReference type="ARBA" id="ARBA00022448"/>
    </source>
</evidence>
<dbReference type="GO" id="GO:0015141">
    <property type="term" value="F:succinate transmembrane transporter activity"/>
    <property type="evidence" value="ECO:0007669"/>
    <property type="project" value="UniProtKB-ARBA"/>
</dbReference>
<keyword evidence="4 6" id="KW-1133">Transmembrane helix</keyword>
<dbReference type="RefSeq" id="WP_204250919.1">
    <property type="nucleotide sequence ID" value="NZ_PQSP01000012.1"/>
</dbReference>
<comment type="caution">
    <text evidence="7">The sequence shown here is derived from an EMBL/GenBank/DDBJ whole genome shotgun (WGS) entry which is preliminary data.</text>
</comment>
<feature type="transmembrane region" description="Helical" evidence="6">
    <location>
        <begin position="398"/>
        <end position="416"/>
    </location>
</feature>
<dbReference type="InterPro" id="IPR031312">
    <property type="entry name" value="Na/sul_symport_CS"/>
</dbReference>
<organism evidence="7 8">
    <name type="scientific">Saezia sanguinis</name>
    <dbReference type="NCBI Taxonomy" id="1965230"/>
    <lineage>
        <taxon>Bacteria</taxon>
        <taxon>Pseudomonadati</taxon>
        <taxon>Pseudomonadota</taxon>
        <taxon>Betaproteobacteria</taxon>
        <taxon>Burkholderiales</taxon>
        <taxon>Saeziaceae</taxon>
        <taxon>Saezia</taxon>
    </lineage>
</organism>
<feature type="transmembrane region" description="Helical" evidence="6">
    <location>
        <begin position="341"/>
        <end position="365"/>
    </location>
</feature>
<evidence type="ECO:0000256" key="5">
    <source>
        <dbReference type="ARBA" id="ARBA00023136"/>
    </source>
</evidence>
<comment type="subcellular location">
    <subcellularLocation>
        <location evidence="1">Membrane</location>
        <topology evidence="1">Multi-pass membrane protein</topology>
    </subcellularLocation>
</comment>
<feature type="transmembrane region" description="Helical" evidence="6">
    <location>
        <begin position="462"/>
        <end position="486"/>
    </location>
</feature>